<protein>
    <submittedName>
        <fullName evidence="2">Uncharacterized protein</fullName>
    </submittedName>
</protein>
<evidence type="ECO:0000313" key="3">
    <source>
        <dbReference type="Proteomes" id="UP001418222"/>
    </source>
</evidence>
<accession>A0AAP0GA62</accession>
<dbReference type="AlphaFoldDB" id="A0AAP0GA62"/>
<gene>
    <name evidence="2" type="ORF">KSP39_PZI007435</name>
</gene>
<comment type="caution">
    <text evidence="2">The sequence shown here is derived from an EMBL/GenBank/DDBJ whole genome shotgun (WGS) entry which is preliminary data.</text>
</comment>
<organism evidence="2 3">
    <name type="scientific">Platanthera zijinensis</name>
    <dbReference type="NCBI Taxonomy" id="2320716"/>
    <lineage>
        <taxon>Eukaryota</taxon>
        <taxon>Viridiplantae</taxon>
        <taxon>Streptophyta</taxon>
        <taxon>Embryophyta</taxon>
        <taxon>Tracheophyta</taxon>
        <taxon>Spermatophyta</taxon>
        <taxon>Magnoliopsida</taxon>
        <taxon>Liliopsida</taxon>
        <taxon>Asparagales</taxon>
        <taxon>Orchidaceae</taxon>
        <taxon>Orchidoideae</taxon>
        <taxon>Orchideae</taxon>
        <taxon>Orchidinae</taxon>
        <taxon>Platanthera</taxon>
    </lineage>
</organism>
<name>A0AAP0GA62_9ASPA</name>
<sequence length="360" mass="38844">MSLKKNGDCVQPVFIEDGSHHSQVSRSQGQQVKMVVKVNTHDRGRPGRVWRAPLAYSPGRDLAPSSPASLSRTLLGHSGCGGVASSKHPGTWWDLPAAASGVLFVCRSSSLSSQSSSLTPKPVTLGGLDPNSEDKLIHAALLLGSDYTEGVRIWRTLILDSSDPSPVSTPWNPSLPEFIQNPPLQPPACSIPAVPLSHVPLPNRSLSFLCSAAHSPSSLGHRPPCPHPSPPPVPLPKTGQPKGPLALADHPSYLPSVDPLPNSLYSLDPVRSENFSPRFGVCLYPYYHFCPGPLLHIRSTLPRPGSTYTWSDPPFYCPFSPFTAEDSHRHRRLATGSISDRRSTHPDLIFFSASVQPSTL</sequence>
<reference evidence="2 3" key="1">
    <citation type="journal article" date="2022" name="Nat. Plants">
        <title>Genomes of leafy and leafless Platanthera orchids illuminate the evolution of mycoheterotrophy.</title>
        <authorList>
            <person name="Li M.H."/>
            <person name="Liu K.W."/>
            <person name="Li Z."/>
            <person name="Lu H.C."/>
            <person name="Ye Q.L."/>
            <person name="Zhang D."/>
            <person name="Wang J.Y."/>
            <person name="Li Y.F."/>
            <person name="Zhong Z.M."/>
            <person name="Liu X."/>
            <person name="Yu X."/>
            <person name="Liu D.K."/>
            <person name="Tu X.D."/>
            <person name="Liu B."/>
            <person name="Hao Y."/>
            <person name="Liao X.Y."/>
            <person name="Jiang Y.T."/>
            <person name="Sun W.H."/>
            <person name="Chen J."/>
            <person name="Chen Y.Q."/>
            <person name="Ai Y."/>
            <person name="Zhai J.W."/>
            <person name="Wu S.S."/>
            <person name="Zhou Z."/>
            <person name="Hsiao Y.Y."/>
            <person name="Wu W.L."/>
            <person name="Chen Y.Y."/>
            <person name="Lin Y.F."/>
            <person name="Hsu J.L."/>
            <person name="Li C.Y."/>
            <person name="Wang Z.W."/>
            <person name="Zhao X."/>
            <person name="Zhong W.Y."/>
            <person name="Ma X.K."/>
            <person name="Ma L."/>
            <person name="Huang J."/>
            <person name="Chen G.Z."/>
            <person name="Huang M.Z."/>
            <person name="Huang L."/>
            <person name="Peng D.H."/>
            <person name="Luo Y.B."/>
            <person name="Zou S.Q."/>
            <person name="Chen S.P."/>
            <person name="Lan S."/>
            <person name="Tsai W.C."/>
            <person name="Van de Peer Y."/>
            <person name="Liu Z.J."/>
        </authorList>
    </citation>
    <scope>NUCLEOTIDE SEQUENCE [LARGE SCALE GENOMIC DNA]</scope>
    <source>
        <strain evidence="2">Lor287</strain>
    </source>
</reference>
<dbReference type="Proteomes" id="UP001418222">
    <property type="component" value="Unassembled WGS sequence"/>
</dbReference>
<dbReference type="EMBL" id="JBBWWQ010000005">
    <property type="protein sequence ID" value="KAK8947087.1"/>
    <property type="molecule type" value="Genomic_DNA"/>
</dbReference>
<feature type="compositionally biased region" description="Pro residues" evidence="1">
    <location>
        <begin position="223"/>
        <end position="235"/>
    </location>
</feature>
<evidence type="ECO:0000313" key="2">
    <source>
        <dbReference type="EMBL" id="KAK8947087.1"/>
    </source>
</evidence>
<keyword evidence="3" id="KW-1185">Reference proteome</keyword>
<proteinExistence type="predicted"/>
<evidence type="ECO:0000256" key="1">
    <source>
        <dbReference type="SAM" id="MobiDB-lite"/>
    </source>
</evidence>
<feature type="region of interest" description="Disordered" evidence="1">
    <location>
        <begin position="220"/>
        <end position="251"/>
    </location>
</feature>